<dbReference type="EMBL" id="LFML01000126">
    <property type="protein sequence ID" value="KMO94620.1"/>
    <property type="molecule type" value="Genomic_DNA"/>
</dbReference>
<reference evidence="1 2" key="1">
    <citation type="submission" date="2015-06" db="EMBL/GenBank/DDBJ databases">
        <title>Recapitulation of the evolution of biosynthetic gene clusters reveals hidden chemical diversity on bacterial genomes.</title>
        <authorList>
            <person name="Cruz-Morales P."/>
            <person name="Martinez-Guerrero C."/>
            <person name="Morales-Escalante M.A."/>
            <person name="Yanez-Guerra L.A."/>
            <person name="Kopp J.F."/>
            <person name="Feldmann J."/>
            <person name="Ramos-Aboites H.E."/>
            <person name="Barona-Gomez F."/>
        </authorList>
    </citation>
    <scope>NUCLEOTIDE SEQUENCE [LARGE SCALE GENOMIC DNA]</scope>
    <source>
        <strain evidence="1 2">ATCC 31245</strain>
    </source>
</reference>
<organism evidence="1 2">
    <name type="scientific">Streptomyces roseus</name>
    <dbReference type="NCBI Taxonomy" id="66430"/>
    <lineage>
        <taxon>Bacteria</taxon>
        <taxon>Bacillati</taxon>
        <taxon>Actinomycetota</taxon>
        <taxon>Actinomycetes</taxon>
        <taxon>Kitasatosporales</taxon>
        <taxon>Streptomycetaceae</taxon>
        <taxon>Streptomyces</taxon>
    </lineage>
</organism>
<sequence>MLDEVDAFGTGGDLFEARVGEDRSEAGQQILALIIHAPTLERLGQNRSAGCLWSCGAQVWMRLLGPSWASAVGSLNQ</sequence>
<evidence type="ECO:0000313" key="2">
    <source>
        <dbReference type="Proteomes" id="UP000035932"/>
    </source>
</evidence>
<dbReference type="Proteomes" id="UP000035932">
    <property type="component" value="Unassembled WGS sequence"/>
</dbReference>
<name>A0A0J6XF86_9ACTN</name>
<proteinExistence type="predicted"/>
<protein>
    <submittedName>
        <fullName evidence="1">Uncharacterized protein</fullName>
    </submittedName>
</protein>
<comment type="caution">
    <text evidence="1">The sequence shown here is derived from an EMBL/GenBank/DDBJ whole genome shotgun (WGS) entry which is preliminary data.</text>
</comment>
<dbReference type="AlphaFoldDB" id="A0A0J6XF86"/>
<gene>
    <name evidence="1" type="ORF">ACS04_28970</name>
</gene>
<evidence type="ECO:0000313" key="1">
    <source>
        <dbReference type="EMBL" id="KMO94620.1"/>
    </source>
</evidence>
<keyword evidence="2" id="KW-1185">Reference proteome</keyword>
<accession>A0A0J6XF86</accession>